<evidence type="ECO:0000313" key="2">
    <source>
        <dbReference type="Proteomes" id="UP001157381"/>
    </source>
</evidence>
<dbReference type="Proteomes" id="UP001157381">
    <property type="component" value="Segment"/>
</dbReference>
<dbReference type="GeneID" id="80544272"/>
<dbReference type="Pfam" id="PF04878">
    <property type="entry name" value="Baculo_p48"/>
    <property type="match status" value="1"/>
</dbReference>
<name>A0AAX3AUG9_9ABAC</name>
<dbReference type="KEGG" id="vg:80544272"/>
<protein>
    <submittedName>
        <fullName evidence="1">P45</fullName>
    </submittedName>
</protein>
<dbReference type="RefSeq" id="YP_010805378.1">
    <property type="nucleotide sequence ID" value="NC_077147.1"/>
</dbReference>
<accession>A0AAX3AUG9</accession>
<organism evidence="1 2">
    <name type="scientific">Olene mendosa nucleopolyhedrovirus</name>
    <dbReference type="NCBI Taxonomy" id="2933796"/>
    <lineage>
        <taxon>Viruses</taxon>
        <taxon>Viruses incertae sedis</taxon>
        <taxon>Naldaviricetes</taxon>
        <taxon>Lefavirales</taxon>
        <taxon>Baculoviridae</taxon>
        <taxon>Alphabaculovirus</taxon>
        <taxon>Alphabaculovirus olmendosae</taxon>
    </lineage>
</organism>
<reference evidence="1 2" key="1">
    <citation type="journal article" date="2022" name="Virus Genes">
        <title>The complete genome sequence of an alphabaculovirus from the brown tussock moth, Olene mendosa Hubner, expands our knowledge of lymantriine baculovirus diversity and evolution.</title>
        <authorList>
            <person name="Harrison R.L."/>
            <person name="Rowley D.L."/>
        </authorList>
    </citation>
    <scope>NUCLEOTIDE SEQUENCE [LARGE SCALE GENOMIC DNA]</scope>
    <source>
        <strain evidence="1">435</strain>
    </source>
</reference>
<evidence type="ECO:0000313" key="1">
    <source>
        <dbReference type="EMBL" id="UOQ18877.1"/>
    </source>
</evidence>
<sequence>MDQPQEISVRYSLQFKKNPDNVKNVMFEARLTVSEIDSLAFLFSKFYDQNKHVHVKGLTFFNEFNKCIDFVKQNFDTKQQSDDIKQIFSIFLKHEFMTQVPHFKKITQYLQKYYKSSPAPCIPEISARCQACSSARLQCLKCKSDYVSAAVSEFSATLHDGWEIFLRPMFGLPLFLFVCLKTRYDTGGVFNADDLITDAFARFLFNLLSDKAAGFVQRRAVAPLVEECRRAAVNLSVRELELLLCTLRNKNTCETALFAPFKQFITKLALKTKIKHAKISKIASVVFTGFFLRVYLDGAEHKIAQASGALDAFFSSDGALTPFEVEVRNVCRFVLPQYTDEQLNAFVAKLARIRDDLAVECYIVTEKQIRQLVTKHNLDEDFAVLINQNV</sequence>
<dbReference type="InterPro" id="IPR006962">
    <property type="entry name" value="P48_Baculovir"/>
</dbReference>
<proteinExistence type="predicted"/>
<keyword evidence="2" id="KW-1185">Reference proteome</keyword>
<dbReference type="EMBL" id="MZ766431">
    <property type="protein sequence ID" value="UOQ18877.1"/>
    <property type="molecule type" value="Genomic_DNA"/>
</dbReference>